<dbReference type="KEGG" id="blac:94344586"/>
<dbReference type="RefSeq" id="XP_067821484.1">
    <property type="nucleotide sequence ID" value="XM_067958915.1"/>
</dbReference>
<gene>
    <name evidence="1" type="ORF">CCR75_000809</name>
</gene>
<evidence type="ECO:0000313" key="1">
    <source>
        <dbReference type="EMBL" id="TDH71985.1"/>
    </source>
</evidence>
<organism evidence="1 2">
    <name type="scientific">Bremia lactucae</name>
    <name type="common">Lettuce downy mildew</name>
    <dbReference type="NCBI Taxonomy" id="4779"/>
    <lineage>
        <taxon>Eukaryota</taxon>
        <taxon>Sar</taxon>
        <taxon>Stramenopiles</taxon>
        <taxon>Oomycota</taxon>
        <taxon>Peronosporomycetes</taxon>
        <taxon>Peronosporales</taxon>
        <taxon>Peronosporaceae</taxon>
        <taxon>Bremia</taxon>
    </lineage>
</organism>
<dbReference type="AlphaFoldDB" id="A0A976IHN0"/>
<dbReference type="GeneID" id="94344586"/>
<accession>A0A976IHN0</accession>
<dbReference type="Proteomes" id="UP000294530">
    <property type="component" value="Unassembled WGS sequence"/>
</dbReference>
<protein>
    <submittedName>
        <fullName evidence="1">Uncharacterized protein</fullName>
    </submittedName>
</protein>
<keyword evidence="2" id="KW-1185">Reference proteome</keyword>
<dbReference type="EMBL" id="SHOA02000012">
    <property type="protein sequence ID" value="TDH71985.1"/>
    <property type="molecule type" value="Genomic_DNA"/>
</dbReference>
<reference evidence="1 2" key="1">
    <citation type="journal article" date="2021" name="Genome Biol.">
        <title>AFLAP: assembly-free linkage analysis pipeline using k-mers from genome sequencing data.</title>
        <authorList>
            <person name="Fletcher K."/>
            <person name="Zhang L."/>
            <person name="Gil J."/>
            <person name="Han R."/>
            <person name="Cavanaugh K."/>
            <person name="Michelmore R."/>
        </authorList>
    </citation>
    <scope>NUCLEOTIDE SEQUENCE [LARGE SCALE GENOMIC DNA]</scope>
    <source>
        <strain evidence="1 2">SF5</strain>
    </source>
</reference>
<name>A0A976IHN0_BRELC</name>
<comment type="caution">
    <text evidence="1">The sequence shown here is derived from an EMBL/GenBank/DDBJ whole genome shotgun (WGS) entry which is preliminary data.</text>
</comment>
<evidence type="ECO:0000313" key="2">
    <source>
        <dbReference type="Proteomes" id="UP000294530"/>
    </source>
</evidence>
<proteinExistence type="predicted"/>
<sequence>MVSIQKPPEFFIRQRGSPISLQRDKDPLMARTIVDRELLLVAFRHLCDQLGWESVLSFPIALATHYPLSLIVSQR</sequence>